<protein>
    <submittedName>
        <fullName evidence="5">Homeobox even-skipped homolog protein 2</fullName>
    </submittedName>
</protein>
<evidence type="ECO:0000313" key="5">
    <source>
        <dbReference type="RefSeq" id="XP_012936735.1"/>
    </source>
</evidence>
<evidence type="ECO:0000256" key="2">
    <source>
        <dbReference type="ARBA" id="ARBA00022473"/>
    </source>
</evidence>
<dbReference type="Proteomes" id="UP000694888">
    <property type="component" value="Unplaced"/>
</dbReference>
<evidence type="ECO:0000256" key="1">
    <source>
        <dbReference type="ARBA" id="ARBA00004123"/>
    </source>
</evidence>
<dbReference type="GO" id="GO:0003677">
    <property type="term" value="F:DNA binding"/>
    <property type="evidence" value="ECO:0007669"/>
    <property type="project" value="UniProtKB-KW"/>
</dbReference>
<feature type="region of interest" description="Disordered" evidence="3">
    <location>
        <begin position="152"/>
        <end position="171"/>
    </location>
</feature>
<keyword evidence="5" id="KW-0238">DNA-binding</keyword>
<dbReference type="PANTHER" id="PTHR46294">
    <property type="entry name" value="SEGMENTATION PROTEIN EVEN-SKIPPED"/>
    <property type="match status" value="1"/>
</dbReference>
<keyword evidence="4" id="KW-1185">Reference proteome</keyword>
<evidence type="ECO:0000313" key="4">
    <source>
        <dbReference type="Proteomes" id="UP000694888"/>
    </source>
</evidence>
<name>A0ABM0ZXV1_APLCA</name>
<dbReference type="InterPro" id="IPR052002">
    <property type="entry name" value="Even-skipped_HD"/>
</dbReference>
<accession>A0ABM0ZXV1</accession>
<keyword evidence="5" id="KW-0371">Homeobox</keyword>
<dbReference type="PANTHER" id="PTHR46294:SF4">
    <property type="entry name" value="SEGMENTATION PROTEIN EVEN-SKIPPED"/>
    <property type="match status" value="1"/>
</dbReference>
<evidence type="ECO:0000256" key="3">
    <source>
        <dbReference type="SAM" id="MobiDB-lite"/>
    </source>
</evidence>
<organism evidence="4 5">
    <name type="scientific">Aplysia californica</name>
    <name type="common">California sea hare</name>
    <dbReference type="NCBI Taxonomy" id="6500"/>
    <lineage>
        <taxon>Eukaryota</taxon>
        <taxon>Metazoa</taxon>
        <taxon>Spiralia</taxon>
        <taxon>Lophotrochozoa</taxon>
        <taxon>Mollusca</taxon>
        <taxon>Gastropoda</taxon>
        <taxon>Heterobranchia</taxon>
        <taxon>Euthyneura</taxon>
        <taxon>Tectipleura</taxon>
        <taxon>Aplysiida</taxon>
        <taxon>Aplysioidea</taxon>
        <taxon>Aplysiidae</taxon>
        <taxon>Aplysia</taxon>
    </lineage>
</organism>
<keyword evidence="2" id="KW-0217">Developmental protein</keyword>
<gene>
    <name evidence="5" type="primary">LOC101849452</name>
</gene>
<proteinExistence type="predicted"/>
<sequence length="171" mass="17766">MKDKRQRMALAWPYGIADPHLYAYLAAAAASYPYSLTPPPPGLGCYPGGVSLSRGAAPPPCGFPPPALPMSPNARPTPVAPSDFLGNLTNTYLRPNVVHNFGMGAHPGSAGFPTSPHNPLLRTPSVDPAAMSLLVAHASSASSVLGAQHLGGHSPHNFLNSIDSRKLESEA</sequence>
<dbReference type="GeneID" id="101849452"/>
<comment type="subcellular location">
    <subcellularLocation>
        <location evidence="1">Nucleus</location>
    </subcellularLocation>
</comment>
<dbReference type="RefSeq" id="XP_012936735.1">
    <property type="nucleotide sequence ID" value="XM_013081281.1"/>
</dbReference>
<reference evidence="5" key="1">
    <citation type="submission" date="2025-08" db="UniProtKB">
        <authorList>
            <consortium name="RefSeq"/>
        </authorList>
    </citation>
    <scope>IDENTIFICATION</scope>
</reference>